<keyword evidence="3" id="KW-1185">Reference proteome</keyword>
<feature type="non-terminal residue" evidence="2">
    <location>
        <position position="264"/>
    </location>
</feature>
<evidence type="ECO:0000256" key="1">
    <source>
        <dbReference type="SAM" id="Phobius"/>
    </source>
</evidence>
<feature type="transmembrane region" description="Helical" evidence="1">
    <location>
        <begin position="95"/>
        <end position="114"/>
    </location>
</feature>
<proteinExistence type="predicted"/>
<accession>A0A226DML6</accession>
<protein>
    <submittedName>
        <fullName evidence="2">Uncharacterized protein</fullName>
    </submittedName>
</protein>
<reference evidence="2 3" key="1">
    <citation type="submission" date="2015-12" db="EMBL/GenBank/DDBJ databases">
        <title>The genome of Folsomia candida.</title>
        <authorList>
            <person name="Faddeeva A."/>
            <person name="Derks M.F."/>
            <person name="Anvar Y."/>
            <person name="Smit S."/>
            <person name="Van Straalen N."/>
            <person name="Roelofs D."/>
        </authorList>
    </citation>
    <scope>NUCLEOTIDE SEQUENCE [LARGE SCALE GENOMIC DNA]</scope>
    <source>
        <strain evidence="2 3">VU population</strain>
        <tissue evidence="2">Whole body</tissue>
    </source>
</reference>
<dbReference type="AlphaFoldDB" id="A0A226DML6"/>
<comment type="caution">
    <text evidence="2">The sequence shown here is derived from an EMBL/GenBank/DDBJ whole genome shotgun (WGS) entry which is preliminary data.</text>
</comment>
<name>A0A226DML6_FOLCA</name>
<keyword evidence="1" id="KW-0472">Membrane</keyword>
<evidence type="ECO:0000313" key="2">
    <source>
        <dbReference type="EMBL" id="OXA46782.1"/>
    </source>
</evidence>
<dbReference type="Proteomes" id="UP000198287">
    <property type="component" value="Unassembled WGS sequence"/>
</dbReference>
<gene>
    <name evidence="2" type="ORF">Fcan01_18147</name>
</gene>
<evidence type="ECO:0000313" key="3">
    <source>
        <dbReference type="Proteomes" id="UP000198287"/>
    </source>
</evidence>
<sequence length="264" mass="30344">MMNEAHKLEREFEDEGMNTIYIKGFFGKMWQLHSIWVYCSIVSFPLAAGKFSTINPCEPIFLSWNFLPCNTTRWTPSTENDFLIIHISGVIETLFTYQLFAVGALANLGMMLYLPLSLKMFMIWVANRAKIAPFEEVAFLHYRRFQIYTKLLNYCISHVVTTVMICDWMSILITGWYIILRYFGRVPFALYSMRIQLTIIGMMSLLTEFKSAGDTYDGSVKLLPSQASPGAKCVCKKDDDVLSGRQCGSEINRLQGTPPVRKRR</sequence>
<keyword evidence="1" id="KW-0812">Transmembrane</keyword>
<feature type="transmembrane region" description="Helical" evidence="1">
    <location>
        <begin position="151"/>
        <end position="180"/>
    </location>
</feature>
<organism evidence="2 3">
    <name type="scientific">Folsomia candida</name>
    <name type="common">Springtail</name>
    <dbReference type="NCBI Taxonomy" id="158441"/>
    <lineage>
        <taxon>Eukaryota</taxon>
        <taxon>Metazoa</taxon>
        <taxon>Ecdysozoa</taxon>
        <taxon>Arthropoda</taxon>
        <taxon>Hexapoda</taxon>
        <taxon>Collembola</taxon>
        <taxon>Entomobryomorpha</taxon>
        <taxon>Isotomoidea</taxon>
        <taxon>Isotomidae</taxon>
        <taxon>Proisotominae</taxon>
        <taxon>Folsomia</taxon>
    </lineage>
</organism>
<keyword evidence="1" id="KW-1133">Transmembrane helix</keyword>
<dbReference type="EMBL" id="LNIX01000014">
    <property type="protein sequence ID" value="OXA46782.1"/>
    <property type="molecule type" value="Genomic_DNA"/>
</dbReference>